<reference evidence="1 2" key="1">
    <citation type="journal article" date="2020" name="Nat. Commun.">
        <title>Genome of Tripterygium wilfordii and identification of cytochrome P450 involved in triptolide biosynthesis.</title>
        <authorList>
            <person name="Tu L."/>
            <person name="Su P."/>
            <person name="Zhang Z."/>
            <person name="Gao L."/>
            <person name="Wang J."/>
            <person name="Hu T."/>
            <person name="Zhou J."/>
            <person name="Zhang Y."/>
            <person name="Zhao Y."/>
            <person name="Liu Y."/>
            <person name="Song Y."/>
            <person name="Tong Y."/>
            <person name="Lu Y."/>
            <person name="Yang J."/>
            <person name="Xu C."/>
            <person name="Jia M."/>
            <person name="Peters R.J."/>
            <person name="Huang L."/>
            <person name="Gao W."/>
        </authorList>
    </citation>
    <scope>NUCLEOTIDE SEQUENCE [LARGE SCALE GENOMIC DNA]</scope>
    <source>
        <strain evidence="2">cv. XIE 37</strain>
        <tissue evidence="1">Leaf</tissue>
    </source>
</reference>
<dbReference type="EMBL" id="JAAARO010000006">
    <property type="protein sequence ID" value="KAF5746048.1"/>
    <property type="molecule type" value="Genomic_DNA"/>
</dbReference>
<name>A0A7J7DIC5_TRIWF</name>
<organism evidence="1 2">
    <name type="scientific">Tripterygium wilfordii</name>
    <name type="common">Thunder God vine</name>
    <dbReference type="NCBI Taxonomy" id="458696"/>
    <lineage>
        <taxon>Eukaryota</taxon>
        <taxon>Viridiplantae</taxon>
        <taxon>Streptophyta</taxon>
        <taxon>Embryophyta</taxon>
        <taxon>Tracheophyta</taxon>
        <taxon>Spermatophyta</taxon>
        <taxon>Magnoliopsida</taxon>
        <taxon>eudicotyledons</taxon>
        <taxon>Gunneridae</taxon>
        <taxon>Pentapetalae</taxon>
        <taxon>rosids</taxon>
        <taxon>fabids</taxon>
        <taxon>Celastrales</taxon>
        <taxon>Celastraceae</taxon>
        <taxon>Tripterygium</taxon>
    </lineage>
</organism>
<keyword evidence="1" id="KW-0808">Transferase</keyword>
<comment type="caution">
    <text evidence="1">The sequence shown here is derived from an EMBL/GenBank/DDBJ whole genome shotgun (WGS) entry which is preliminary data.</text>
</comment>
<dbReference type="InterPro" id="IPR046341">
    <property type="entry name" value="SET_dom_sf"/>
</dbReference>
<dbReference type="GO" id="GO:0008168">
    <property type="term" value="F:methyltransferase activity"/>
    <property type="evidence" value="ECO:0007669"/>
    <property type="project" value="UniProtKB-KW"/>
</dbReference>
<gene>
    <name evidence="1" type="ORF">HS088_TW06G00213</name>
</gene>
<keyword evidence="1" id="KW-0489">Methyltransferase</keyword>
<dbReference type="SUPFAM" id="SSF82199">
    <property type="entry name" value="SET domain"/>
    <property type="match status" value="1"/>
</dbReference>
<dbReference type="Proteomes" id="UP000593562">
    <property type="component" value="Unassembled WGS sequence"/>
</dbReference>
<protein>
    <submittedName>
        <fullName evidence="1">Histone-lysine N-methyltransferase ATXR2-like isoform X2</fullName>
    </submittedName>
</protein>
<accession>A0A7J7DIC5</accession>
<dbReference type="AlphaFoldDB" id="A0A7J7DIC5"/>
<keyword evidence="2" id="KW-1185">Reference proteome</keyword>
<evidence type="ECO:0000313" key="1">
    <source>
        <dbReference type="EMBL" id="KAF5746048.1"/>
    </source>
</evidence>
<evidence type="ECO:0000313" key="2">
    <source>
        <dbReference type="Proteomes" id="UP000593562"/>
    </source>
</evidence>
<dbReference type="GO" id="GO:0032259">
    <property type="term" value="P:methylation"/>
    <property type="evidence" value="ECO:0007669"/>
    <property type="project" value="UniProtKB-KW"/>
</dbReference>
<dbReference type="InParanoid" id="A0A7J7DIC5"/>
<proteinExistence type="predicted"/>
<sequence>MACMEIDRSWNHRSGWTAWHCQMMLIDANKRPGPHCMAFFPTLQSCMNHSCHPNAKAFKRGGMPKAKLVIPML</sequence>